<feature type="domain" description="RagB/SusD" evidence="7">
    <location>
        <begin position="294"/>
        <end position="565"/>
    </location>
</feature>
<evidence type="ECO:0000256" key="3">
    <source>
        <dbReference type="ARBA" id="ARBA00022729"/>
    </source>
</evidence>
<dbReference type="PROSITE" id="PS51257">
    <property type="entry name" value="PROKAR_LIPOPROTEIN"/>
    <property type="match status" value="1"/>
</dbReference>
<evidence type="ECO:0000256" key="4">
    <source>
        <dbReference type="ARBA" id="ARBA00023136"/>
    </source>
</evidence>
<reference evidence="8 9" key="1">
    <citation type="submission" date="2021-03" db="EMBL/GenBank/DDBJ databases">
        <title>Aliifodinibius sp. nov., a new bacterium isolated from saline soil.</title>
        <authorList>
            <person name="Galisteo C."/>
            <person name="De La Haba R."/>
            <person name="Sanchez-Porro C."/>
            <person name="Ventosa A."/>
        </authorList>
    </citation>
    <scope>NUCLEOTIDE SEQUENCE [LARGE SCALE GENOMIC DNA]</scope>
    <source>
        <strain evidence="8 9">1BSP15-2V2</strain>
    </source>
</reference>
<comment type="caution">
    <text evidence="8">The sequence shown here is derived from an EMBL/GenBank/DDBJ whole genome shotgun (WGS) entry which is preliminary data.</text>
</comment>
<dbReference type="Gene3D" id="1.25.40.390">
    <property type="match status" value="1"/>
</dbReference>
<comment type="subcellular location">
    <subcellularLocation>
        <location evidence="1">Cell outer membrane</location>
    </subcellularLocation>
</comment>
<dbReference type="EMBL" id="JAGGJA010000003">
    <property type="protein sequence ID" value="MCW9706475.1"/>
    <property type="molecule type" value="Genomic_DNA"/>
</dbReference>
<gene>
    <name evidence="8" type="ORF">J6I44_06395</name>
</gene>
<dbReference type="SUPFAM" id="SSF48452">
    <property type="entry name" value="TPR-like"/>
    <property type="match status" value="1"/>
</dbReference>
<keyword evidence="4" id="KW-0472">Membrane</keyword>
<evidence type="ECO:0000256" key="5">
    <source>
        <dbReference type="ARBA" id="ARBA00023237"/>
    </source>
</evidence>
<keyword evidence="3 6" id="KW-0732">Signal</keyword>
<protein>
    <submittedName>
        <fullName evidence="8">RagB/SusD family nutrient uptake outer membrane protein</fullName>
    </submittedName>
</protein>
<evidence type="ECO:0000313" key="8">
    <source>
        <dbReference type="EMBL" id="MCW9706475.1"/>
    </source>
</evidence>
<keyword evidence="9" id="KW-1185">Reference proteome</keyword>
<dbReference type="RefSeq" id="WP_265765181.1">
    <property type="nucleotide sequence ID" value="NZ_JAGGJA010000003.1"/>
</dbReference>
<proteinExistence type="inferred from homology"/>
<feature type="signal peptide" evidence="6">
    <location>
        <begin position="1"/>
        <end position="22"/>
    </location>
</feature>
<organism evidence="8 9">
    <name type="scientific">Fodinibius salsisoli</name>
    <dbReference type="NCBI Taxonomy" id="2820877"/>
    <lineage>
        <taxon>Bacteria</taxon>
        <taxon>Pseudomonadati</taxon>
        <taxon>Balneolota</taxon>
        <taxon>Balneolia</taxon>
        <taxon>Balneolales</taxon>
        <taxon>Balneolaceae</taxon>
        <taxon>Fodinibius</taxon>
    </lineage>
</organism>
<evidence type="ECO:0000259" key="7">
    <source>
        <dbReference type="Pfam" id="PF07980"/>
    </source>
</evidence>
<evidence type="ECO:0000256" key="2">
    <source>
        <dbReference type="ARBA" id="ARBA00006275"/>
    </source>
</evidence>
<feature type="chain" id="PRO_5045563585" evidence="6">
    <location>
        <begin position="23"/>
        <end position="568"/>
    </location>
</feature>
<dbReference type="InterPro" id="IPR012944">
    <property type="entry name" value="SusD_RagB_dom"/>
</dbReference>
<dbReference type="Pfam" id="PF07980">
    <property type="entry name" value="SusD_RagB"/>
    <property type="match status" value="1"/>
</dbReference>
<accession>A0ABT3PKK5</accession>
<keyword evidence="5" id="KW-0998">Cell outer membrane</keyword>
<name>A0ABT3PKK5_9BACT</name>
<sequence>MKYSFYISIFVLLCVVATGCQDDFLTQPPQDEFTDDTYWTSESNVRTFSWGFYEAYFQGYGQSFGWGDYFSGQSLNDDFAPSSPPNFVRNVPTSGGGWYFGWVRKVNLFIDRVQQVPMDQEAINHWTGIGRFFRALEYNDLVKRFGAVPWYSEVLKEDEQDKLYKKRDSHVAVMDNILADFQYAVENVRANDGTEGLTINKYVVLSFMSRVFLYHGTYLKYHGIDEQKASEYLQVAKDAAEQVINSGRYSVAADYRELFNSLDLGGNPEIILYRKYQTGSITHSLNSYSNKEPQTGASKDAIEAYLATDGLPIALSPNYQGDKTIENVMANRDPRITETFVQELRLNGIDGNYSTSGYAQHKFLNESIADLPEGNSNDNTTDAPVIRYGEVLMNYAEASAELGNLTQQDLDKSINKLRNRDGINMPDLQVIGGQPAVNGEVYDDPQRDPSVPSMVWEIRRERRVELMMEGFRLDDLKRWKKLEYVDTIENKDINRGAWIARSEYPATEGDVRIEGGAEEGYIVPAFETQSQRRFDDPRVYLFPIPLDQITLYENNGVTLEQNPGWESP</sequence>
<evidence type="ECO:0000256" key="1">
    <source>
        <dbReference type="ARBA" id="ARBA00004442"/>
    </source>
</evidence>
<dbReference type="Proteomes" id="UP001207918">
    <property type="component" value="Unassembled WGS sequence"/>
</dbReference>
<comment type="similarity">
    <text evidence="2">Belongs to the SusD family.</text>
</comment>
<evidence type="ECO:0000256" key="6">
    <source>
        <dbReference type="SAM" id="SignalP"/>
    </source>
</evidence>
<dbReference type="InterPro" id="IPR011990">
    <property type="entry name" value="TPR-like_helical_dom_sf"/>
</dbReference>
<evidence type="ECO:0000313" key="9">
    <source>
        <dbReference type="Proteomes" id="UP001207918"/>
    </source>
</evidence>